<reference evidence="2" key="1">
    <citation type="submission" date="2019-11" db="EMBL/GenBank/DDBJ databases">
        <title>Microbial mats filling the niche in hypersaline microbial mats.</title>
        <authorList>
            <person name="Wong H.L."/>
            <person name="Macleod F.I."/>
            <person name="White R.A. III"/>
            <person name="Burns B.P."/>
        </authorList>
    </citation>
    <scope>NUCLEOTIDE SEQUENCE</scope>
    <source>
        <strain evidence="2">Rbin_158</strain>
    </source>
</reference>
<dbReference type="PANTHER" id="PTHR33933">
    <property type="entry name" value="NUCLEOTIDYLTRANSFERASE"/>
    <property type="match status" value="1"/>
</dbReference>
<gene>
    <name evidence="2" type="ORF">GF339_13090</name>
</gene>
<evidence type="ECO:0000313" key="3">
    <source>
        <dbReference type="Proteomes" id="UP000649604"/>
    </source>
</evidence>
<dbReference type="SUPFAM" id="SSF81301">
    <property type="entry name" value="Nucleotidyltransferase"/>
    <property type="match status" value="1"/>
</dbReference>
<dbReference type="InterPro" id="IPR052548">
    <property type="entry name" value="Type_VII_TA_antitoxin"/>
</dbReference>
<dbReference type="Pfam" id="PF01909">
    <property type="entry name" value="NTP_transf_2"/>
    <property type="match status" value="1"/>
</dbReference>
<evidence type="ECO:0000259" key="1">
    <source>
        <dbReference type="Pfam" id="PF01909"/>
    </source>
</evidence>
<organism evidence="2 3">
    <name type="scientific">candidate division KSB3 bacterium</name>
    <dbReference type="NCBI Taxonomy" id="2044937"/>
    <lineage>
        <taxon>Bacteria</taxon>
        <taxon>candidate division KSB3</taxon>
    </lineage>
</organism>
<feature type="domain" description="Polymerase nucleotidyl transferase" evidence="1">
    <location>
        <begin position="23"/>
        <end position="63"/>
    </location>
</feature>
<proteinExistence type="predicted"/>
<protein>
    <submittedName>
        <fullName evidence="2">Nucleotidyltransferase domain-containing protein</fullName>
    </submittedName>
</protein>
<comment type="caution">
    <text evidence="2">The sequence shown here is derived from an EMBL/GenBank/DDBJ whole genome shotgun (WGS) entry which is preliminary data.</text>
</comment>
<dbReference type="InterPro" id="IPR002934">
    <property type="entry name" value="Polymerase_NTP_transf_dom"/>
</dbReference>
<dbReference type="Gene3D" id="3.30.460.10">
    <property type="entry name" value="Beta Polymerase, domain 2"/>
    <property type="match status" value="1"/>
</dbReference>
<dbReference type="GO" id="GO:0016779">
    <property type="term" value="F:nucleotidyltransferase activity"/>
    <property type="evidence" value="ECO:0007669"/>
    <property type="project" value="InterPro"/>
</dbReference>
<dbReference type="Proteomes" id="UP000649604">
    <property type="component" value="Unassembled WGS sequence"/>
</dbReference>
<dbReference type="PANTHER" id="PTHR33933:SF1">
    <property type="entry name" value="PROTEIN ADENYLYLTRANSFERASE MNTA-RELATED"/>
    <property type="match status" value="1"/>
</dbReference>
<sequence>MHTHIQTQHDDILQRFVQTLQAQLGDHLRQVILFGSRARGDNAPDSDYDCLVIVDAVSPDLLNILDQVAGEFLYTYNRIFSVVPVSEKRHRQQIYNPLFMNVSKEGIPL</sequence>
<accession>A0A9D5JWN8</accession>
<dbReference type="AlphaFoldDB" id="A0A9D5JWN8"/>
<dbReference type="CDD" id="cd05403">
    <property type="entry name" value="NT_KNTase_like"/>
    <property type="match status" value="1"/>
</dbReference>
<dbReference type="InterPro" id="IPR043519">
    <property type="entry name" value="NT_sf"/>
</dbReference>
<dbReference type="EMBL" id="WJJP01000423">
    <property type="protein sequence ID" value="MBD3325519.1"/>
    <property type="molecule type" value="Genomic_DNA"/>
</dbReference>
<evidence type="ECO:0000313" key="2">
    <source>
        <dbReference type="EMBL" id="MBD3325519.1"/>
    </source>
</evidence>
<name>A0A9D5JWN8_9BACT</name>